<proteinExistence type="predicted"/>
<keyword evidence="4" id="KW-1185">Reference proteome</keyword>
<keyword evidence="2" id="KW-0732">Signal</keyword>
<organism evidence="3 4">
    <name type="scientific">Lymnaea stagnalis</name>
    <name type="common">Great pond snail</name>
    <name type="synonym">Helix stagnalis</name>
    <dbReference type="NCBI Taxonomy" id="6523"/>
    <lineage>
        <taxon>Eukaryota</taxon>
        <taxon>Metazoa</taxon>
        <taxon>Spiralia</taxon>
        <taxon>Lophotrochozoa</taxon>
        <taxon>Mollusca</taxon>
        <taxon>Gastropoda</taxon>
        <taxon>Heterobranchia</taxon>
        <taxon>Euthyneura</taxon>
        <taxon>Panpulmonata</taxon>
        <taxon>Hygrophila</taxon>
        <taxon>Lymnaeoidea</taxon>
        <taxon>Lymnaeidae</taxon>
        <taxon>Lymnaea</taxon>
    </lineage>
</organism>
<comment type="caution">
    <text evidence="3">The sequence shown here is derived from an EMBL/GenBank/DDBJ whole genome shotgun (WGS) entry which is preliminary data.</text>
</comment>
<gene>
    <name evidence="3" type="ORF">GSLYS_00002007001</name>
</gene>
<feature type="chain" id="PRO_5044010599" description="TNFR-Cys domain-containing protein" evidence="2">
    <location>
        <begin position="44"/>
        <end position="285"/>
    </location>
</feature>
<accession>A0AAV2H372</accession>
<evidence type="ECO:0000256" key="1">
    <source>
        <dbReference type="SAM" id="Phobius"/>
    </source>
</evidence>
<sequence length="285" mass="31538">MTNQNTSFDPLLANQHKFVVMAPTHVLVLFMLLVAHSTDKCSGMPLNCGAGQFLNKTQGANPFCQECPINSYMDDYNHTMESCKTCRNYTVRGDQVVEVVPCNNKSRTKILRCADGFYLEDFLNDYGCKPCDLDAPDCYSSVTEIDTTVDPMETLDPMDSLPVKLDSTSITLTSSTLKKDDSCMASGCSFNEFVKMNCTRAGSVDETILGVLCQPCPSGTHMNKTNHTETSCVSNALSYDDTEGKNTLILALCIAGCAFLLLALIFLFFYFRKKKQQYDPVSIHV</sequence>
<evidence type="ECO:0000313" key="4">
    <source>
        <dbReference type="Proteomes" id="UP001497497"/>
    </source>
</evidence>
<dbReference type="AlphaFoldDB" id="A0AAV2H372"/>
<feature type="transmembrane region" description="Helical" evidence="1">
    <location>
        <begin position="248"/>
        <end position="271"/>
    </location>
</feature>
<feature type="signal peptide" evidence="2">
    <location>
        <begin position="1"/>
        <end position="43"/>
    </location>
</feature>
<dbReference type="CDD" id="cd00185">
    <property type="entry name" value="TNFRSF"/>
    <property type="match status" value="1"/>
</dbReference>
<reference evidence="3 4" key="1">
    <citation type="submission" date="2024-04" db="EMBL/GenBank/DDBJ databases">
        <authorList>
            <consortium name="Genoscope - CEA"/>
            <person name="William W."/>
        </authorList>
    </citation>
    <scope>NUCLEOTIDE SEQUENCE [LARGE SCALE GENOMIC DNA]</scope>
</reference>
<dbReference type="EMBL" id="CAXITT010000023">
    <property type="protein sequence ID" value="CAL1527837.1"/>
    <property type="molecule type" value="Genomic_DNA"/>
</dbReference>
<dbReference type="Proteomes" id="UP001497497">
    <property type="component" value="Unassembled WGS sequence"/>
</dbReference>
<evidence type="ECO:0000256" key="2">
    <source>
        <dbReference type="SAM" id="SignalP"/>
    </source>
</evidence>
<keyword evidence="1" id="KW-1133">Transmembrane helix</keyword>
<name>A0AAV2H372_LYMST</name>
<evidence type="ECO:0000313" key="3">
    <source>
        <dbReference type="EMBL" id="CAL1527837.1"/>
    </source>
</evidence>
<evidence type="ECO:0008006" key="5">
    <source>
        <dbReference type="Google" id="ProtNLM"/>
    </source>
</evidence>
<protein>
    <recommendedName>
        <fullName evidence="5">TNFR-Cys domain-containing protein</fullName>
    </recommendedName>
</protein>
<keyword evidence="1" id="KW-0472">Membrane</keyword>
<keyword evidence="1" id="KW-0812">Transmembrane</keyword>